<name>A0A146G739_TERSA</name>
<evidence type="ECO:0000256" key="1">
    <source>
        <dbReference type="ARBA" id="ARBA00023015"/>
    </source>
</evidence>
<dbReference type="PROSITE" id="PS01124">
    <property type="entry name" value="HTH_ARAC_FAMILY_2"/>
    <property type="match status" value="1"/>
</dbReference>
<dbReference type="EMBL" id="BDCO01000002">
    <property type="protein sequence ID" value="GAT32734.1"/>
    <property type="molecule type" value="Genomic_DNA"/>
</dbReference>
<gene>
    <name evidence="5" type="ORF">TSACC_21135</name>
</gene>
<dbReference type="GO" id="GO:0043565">
    <property type="term" value="F:sequence-specific DNA binding"/>
    <property type="evidence" value="ECO:0007669"/>
    <property type="project" value="InterPro"/>
</dbReference>
<dbReference type="AlphaFoldDB" id="A0A146G739"/>
<sequence length="325" mass="36473">MQNLIPEETGAADGPFPAGLILRESPSSPDEMEEMAKFWNLKVTQLGRQRYHCDLVAFHTTRMQVSRVRHKNNSRLDGEIPPGTVILATPVTRGRVMQFHGAPIEARDLICQDCVNGLDISYAEEMEIISVAVSQELIRTRLSQLWQTDASRLLTRTLQFTSTERAAQVNQFLCEAIENATSAGSGLSSPQRGQAMEEDLLNALLCNLEEPRPPDGAIARRWLARRAANVIHERCHEELSIGDLCEAVGSSRRTLHLGFLEVYGTSPMKYLLAVRLAGVRRELLRRKRRGVTDIATAWGFSHLGRFSASYRQYFGTLPSDDARRR</sequence>
<dbReference type="InterPro" id="IPR009057">
    <property type="entry name" value="Homeodomain-like_sf"/>
</dbReference>
<dbReference type="InterPro" id="IPR018062">
    <property type="entry name" value="HTH_AraC-typ_CS"/>
</dbReference>
<dbReference type="PANTHER" id="PTHR47893">
    <property type="entry name" value="REGULATORY PROTEIN PCHR"/>
    <property type="match status" value="1"/>
</dbReference>
<dbReference type="SUPFAM" id="SSF46689">
    <property type="entry name" value="Homeodomain-like"/>
    <property type="match status" value="2"/>
</dbReference>
<dbReference type="SMART" id="SM00342">
    <property type="entry name" value="HTH_ARAC"/>
    <property type="match status" value="1"/>
</dbReference>
<dbReference type="GO" id="GO:0003700">
    <property type="term" value="F:DNA-binding transcription factor activity"/>
    <property type="evidence" value="ECO:0007669"/>
    <property type="project" value="InterPro"/>
</dbReference>
<keyword evidence="3" id="KW-0804">Transcription</keyword>
<comment type="caution">
    <text evidence="5">The sequence shown here is derived from an EMBL/GenBank/DDBJ whole genome shotgun (WGS) entry which is preliminary data.</text>
</comment>
<protein>
    <submittedName>
        <fullName evidence="5">AraC-type DNA-binding protein</fullName>
    </submittedName>
</protein>
<evidence type="ECO:0000313" key="5">
    <source>
        <dbReference type="EMBL" id="GAT32734.1"/>
    </source>
</evidence>
<dbReference type="Gene3D" id="1.10.10.60">
    <property type="entry name" value="Homeodomain-like"/>
    <property type="match status" value="1"/>
</dbReference>
<proteinExistence type="predicted"/>
<dbReference type="FunCoup" id="A0A146G739">
    <property type="interactions" value="3"/>
</dbReference>
<accession>A0A146G739</accession>
<keyword evidence="2 5" id="KW-0238">DNA-binding</keyword>
<dbReference type="InterPro" id="IPR053142">
    <property type="entry name" value="PchR_regulatory_protein"/>
</dbReference>
<dbReference type="STRING" id="690879.TSACC_21135"/>
<evidence type="ECO:0000256" key="3">
    <source>
        <dbReference type="ARBA" id="ARBA00023163"/>
    </source>
</evidence>
<evidence type="ECO:0000259" key="4">
    <source>
        <dbReference type="PROSITE" id="PS01124"/>
    </source>
</evidence>
<keyword evidence="1" id="KW-0805">Transcription regulation</keyword>
<evidence type="ECO:0000313" key="6">
    <source>
        <dbReference type="Proteomes" id="UP000076023"/>
    </source>
</evidence>
<dbReference type="Pfam" id="PF12833">
    <property type="entry name" value="HTH_18"/>
    <property type="match status" value="1"/>
</dbReference>
<dbReference type="PANTHER" id="PTHR47893:SF1">
    <property type="entry name" value="REGULATORY PROTEIN PCHR"/>
    <property type="match status" value="1"/>
</dbReference>
<evidence type="ECO:0000256" key="2">
    <source>
        <dbReference type="ARBA" id="ARBA00023125"/>
    </source>
</evidence>
<dbReference type="InterPro" id="IPR018060">
    <property type="entry name" value="HTH_AraC"/>
</dbReference>
<reference evidence="6" key="1">
    <citation type="journal article" date="2017" name="Genome Announc.">
        <title>Draft Genome Sequence of Terrimicrobium sacchariphilum NM-5T, a Facultative Anaerobic Soil Bacterium of the Class Spartobacteria.</title>
        <authorList>
            <person name="Qiu Y.L."/>
            <person name="Tourlousse D.M."/>
            <person name="Matsuura N."/>
            <person name="Ohashi A."/>
            <person name="Sekiguchi Y."/>
        </authorList>
    </citation>
    <scope>NUCLEOTIDE SEQUENCE [LARGE SCALE GENOMIC DNA]</scope>
    <source>
        <strain evidence="6">NM-5</strain>
    </source>
</reference>
<dbReference type="InParanoid" id="A0A146G739"/>
<organism evidence="5 6">
    <name type="scientific">Terrimicrobium sacchariphilum</name>
    <dbReference type="NCBI Taxonomy" id="690879"/>
    <lineage>
        <taxon>Bacteria</taxon>
        <taxon>Pseudomonadati</taxon>
        <taxon>Verrucomicrobiota</taxon>
        <taxon>Terrimicrobiia</taxon>
        <taxon>Terrimicrobiales</taxon>
        <taxon>Terrimicrobiaceae</taxon>
        <taxon>Terrimicrobium</taxon>
    </lineage>
</organism>
<feature type="domain" description="HTH araC/xylS-type" evidence="4">
    <location>
        <begin position="225"/>
        <end position="324"/>
    </location>
</feature>
<keyword evidence="6" id="KW-1185">Reference proteome</keyword>
<dbReference type="PROSITE" id="PS00041">
    <property type="entry name" value="HTH_ARAC_FAMILY_1"/>
    <property type="match status" value="1"/>
</dbReference>
<dbReference type="Proteomes" id="UP000076023">
    <property type="component" value="Unassembled WGS sequence"/>
</dbReference>